<dbReference type="InterPro" id="IPR024704">
    <property type="entry name" value="SMC"/>
</dbReference>
<evidence type="ECO:0000256" key="5">
    <source>
        <dbReference type="ARBA" id="ARBA00023125"/>
    </source>
</evidence>
<dbReference type="InterPro" id="IPR010935">
    <property type="entry name" value="SMC_hinge"/>
</dbReference>
<reference evidence="8" key="1">
    <citation type="journal article" date="2021" name="mSystems">
        <title>Bacteria and Archaea Synergistically Convert Glycine Betaine to Biogenic Methane in the Formosa Cold Seep of the South China Sea.</title>
        <authorList>
            <person name="Li L."/>
            <person name="Zhang W."/>
            <person name="Zhang S."/>
            <person name="Song L."/>
            <person name="Sun Q."/>
            <person name="Zhang H."/>
            <person name="Xiang H."/>
            <person name="Dong X."/>
        </authorList>
    </citation>
    <scope>NUCLEOTIDE SEQUENCE</scope>
    <source>
        <strain evidence="8">ZWT</strain>
    </source>
</reference>
<dbReference type="EMBL" id="JAGSOJ010000003">
    <property type="protein sequence ID" value="MCM1991086.1"/>
    <property type="molecule type" value="Genomic_DNA"/>
</dbReference>
<feature type="coiled-coil region" evidence="6">
    <location>
        <begin position="437"/>
        <end position="516"/>
    </location>
</feature>
<evidence type="ECO:0000256" key="1">
    <source>
        <dbReference type="ARBA" id="ARBA00022490"/>
    </source>
</evidence>
<dbReference type="RefSeq" id="WP_250860191.1">
    <property type="nucleotide sequence ID" value="NZ_JAGSOJ010000003.1"/>
</dbReference>
<accession>A0A9J6P4L9</accession>
<comment type="caution">
    <text evidence="8">The sequence shown here is derived from an EMBL/GenBank/DDBJ whole genome shotgun (WGS) entry which is preliminary data.</text>
</comment>
<dbReference type="NCBIfam" id="TIGR02168">
    <property type="entry name" value="SMC_prok_B"/>
    <property type="match status" value="1"/>
</dbReference>
<dbReference type="Proteomes" id="UP001056429">
    <property type="component" value="Unassembled WGS sequence"/>
</dbReference>
<dbReference type="SUPFAM" id="SSF52540">
    <property type="entry name" value="P-loop containing nucleoside triphosphate hydrolases"/>
    <property type="match status" value="1"/>
</dbReference>
<evidence type="ECO:0000256" key="4">
    <source>
        <dbReference type="ARBA" id="ARBA00023054"/>
    </source>
</evidence>
<dbReference type="GO" id="GO:0007059">
    <property type="term" value="P:chromosome segregation"/>
    <property type="evidence" value="ECO:0007669"/>
    <property type="project" value="UniProtKB-UniRule"/>
</dbReference>
<keyword evidence="4 6" id="KW-0175">Coiled coil</keyword>
<comment type="subunit">
    <text evidence="6">Homodimer.</text>
</comment>
<name>A0A9J6P4L9_9CLOT</name>
<dbReference type="FunFam" id="3.40.50.300:FF:000984">
    <property type="entry name" value="Chromosome partition protein Smc"/>
    <property type="match status" value="1"/>
</dbReference>
<evidence type="ECO:0000256" key="3">
    <source>
        <dbReference type="ARBA" id="ARBA00022840"/>
    </source>
</evidence>
<evidence type="ECO:0000259" key="7">
    <source>
        <dbReference type="SMART" id="SM00968"/>
    </source>
</evidence>
<dbReference type="GO" id="GO:0006260">
    <property type="term" value="P:DNA replication"/>
    <property type="evidence" value="ECO:0007669"/>
    <property type="project" value="UniProtKB-UniRule"/>
</dbReference>
<feature type="binding site" evidence="6">
    <location>
        <begin position="32"/>
        <end position="39"/>
    </location>
    <ligand>
        <name>ATP</name>
        <dbReference type="ChEBI" id="CHEBI:30616"/>
    </ligand>
</feature>
<dbReference type="InterPro" id="IPR003395">
    <property type="entry name" value="RecF/RecN/SMC_N"/>
</dbReference>
<evidence type="ECO:0000313" key="8">
    <source>
        <dbReference type="EMBL" id="MCM1991086.1"/>
    </source>
</evidence>
<keyword evidence="3 6" id="KW-0067">ATP-binding</keyword>
<evidence type="ECO:0000256" key="2">
    <source>
        <dbReference type="ARBA" id="ARBA00022741"/>
    </source>
</evidence>
<comment type="function">
    <text evidence="6">Required for chromosome condensation and partitioning.</text>
</comment>
<dbReference type="GO" id="GO:0005694">
    <property type="term" value="C:chromosome"/>
    <property type="evidence" value="ECO:0007669"/>
    <property type="project" value="InterPro"/>
</dbReference>
<dbReference type="Gene3D" id="1.20.1060.20">
    <property type="match status" value="1"/>
</dbReference>
<dbReference type="GO" id="GO:0030261">
    <property type="term" value="P:chromosome condensation"/>
    <property type="evidence" value="ECO:0007669"/>
    <property type="project" value="InterPro"/>
</dbReference>
<keyword evidence="5 6" id="KW-0238">DNA-binding</keyword>
<dbReference type="SUPFAM" id="SSF75553">
    <property type="entry name" value="Smc hinge domain"/>
    <property type="match status" value="1"/>
</dbReference>
<feature type="coiled-coil region" evidence="6">
    <location>
        <begin position="248"/>
        <end position="338"/>
    </location>
</feature>
<feature type="coiled-coil region" evidence="6">
    <location>
        <begin position="1013"/>
        <end position="1040"/>
    </location>
</feature>
<comment type="domain">
    <text evidence="6">Contains large globular domains required for ATP hydrolysis at each terminus and a third globular domain forming a flexible hinge near the middle of the molecule. These domains are separated by coiled-coil structures.</text>
</comment>
<proteinExistence type="inferred from homology"/>
<dbReference type="Pfam" id="PF02463">
    <property type="entry name" value="SMC_N"/>
    <property type="match status" value="1"/>
</dbReference>
<dbReference type="Pfam" id="PF06470">
    <property type="entry name" value="SMC_hinge"/>
    <property type="match status" value="1"/>
</dbReference>
<gene>
    <name evidence="6 8" type="primary">smc</name>
    <name evidence="8" type="ORF">KDK92_15240</name>
</gene>
<dbReference type="GO" id="GO:0007062">
    <property type="term" value="P:sister chromatid cohesion"/>
    <property type="evidence" value="ECO:0007669"/>
    <property type="project" value="InterPro"/>
</dbReference>
<dbReference type="Gene3D" id="3.30.70.1620">
    <property type="match status" value="1"/>
</dbReference>
<dbReference type="CDD" id="cd03278">
    <property type="entry name" value="ABC_SMC_barmotin"/>
    <property type="match status" value="1"/>
</dbReference>
<evidence type="ECO:0000313" key="9">
    <source>
        <dbReference type="Proteomes" id="UP001056429"/>
    </source>
</evidence>
<dbReference type="GO" id="GO:0016887">
    <property type="term" value="F:ATP hydrolysis activity"/>
    <property type="evidence" value="ECO:0007669"/>
    <property type="project" value="InterPro"/>
</dbReference>
<organism evidence="8 9">
    <name type="scientific">Oceanirhabdus seepicola</name>
    <dbReference type="NCBI Taxonomy" id="2828781"/>
    <lineage>
        <taxon>Bacteria</taxon>
        <taxon>Bacillati</taxon>
        <taxon>Bacillota</taxon>
        <taxon>Clostridia</taxon>
        <taxon>Eubacteriales</taxon>
        <taxon>Clostridiaceae</taxon>
        <taxon>Oceanirhabdus</taxon>
    </lineage>
</organism>
<dbReference type="SMART" id="SM00968">
    <property type="entry name" value="SMC_hinge"/>
    <property type="match status" value="1"/>
</dbReference>
<dbReference type="PIRSF" id="PIRSF005719">
    <property type="entry name" value="SMC"/>
    <property type="match status" value="1"/>
</dbReference>
<dbReference type="GO" id="GO:0003677">
    <property type="term" value="F:DNA binding"/>
    <property type="evidence" value="ECO:0007669"/>
    <property type="project" value="UniProtKB-UniRule"/>
</dbReference>
<reference evidence="8" key="2">
    <citation type="submission" date="2021-04" db="EMBL/GenBank/DDBJ databases">
        <authorList>
            <person name="Dong X."/>
        </authorList>
    </citation>
    <scope>NUCLEOTIDE SEQUENCE</scope>
    <source>
        <strain evidence="8">ZWT</strain>
    </source>
</reference>
<dbReference type="Gene3D" id="3.40.50.300">
    <property type="entry name" value="P-loop containing nucleotide triphosphate hydrolases"/>
    <property type="match status" value="2"/>
</dbReference>
<feature type="domain" description="SMC hinge" evidence="7">
    <location>
        <begin position="525"/>
        <end position="642"/>
    </location>
</feature>
<feature type="coiled-coil region" evidence="6">
    <location>
        <begin position="167"/>
        <end position="201"/>
    </location>
</feature>
<dbReference type="GO" id="GO:0005524">
    <property type="term" value="F:ATP binding"/>
    <property type="evidence" value="ECO:0007669"/>
    <property type="project" value="UniProtKB-UniRule"/>
</dbReference>
<dbReference type="InterPro" id="IPR036277">
    <property type="entry name" value="SMC_hinge_sf"/>
</dbReference>
<dbReference type="GO" id="GO:0005737">
    <property type="term" value="C:cytoplasm"/>
    <property type="evidence" value="ECO:0007669"/>
    <property type="project" value="UniProtKB-SubCell"/>
</dbReference>
<protein>
    <recommendedName>
        <fullName evidence="6">Chromosome partition protein Smc</fullName>
    </recommendedName>
</protein>
<comment type="subcellular location">
    <subcellularLocation>
        <location evidence="6">Cytoplasm</location>
    </subcellularLocation>
</comment>
<evidence type="ECO:0000256" key="6">
    <source>
        <dbReference type="HAMAP-Rule" id="MF_01894"/>
    </source>
</evidence>
<comment type="similarity">
    <text evidence="6">Belongs to the SMC family.</text>
</comment>
<dbReference type="HAMAP" id="MF_01894">
    <property type="entry name" value="Smc_prok"/>
    <property type="match status" value="1"/>
</dbReference>
<dbReference type="AlphaFoldDB" id="A0A9J6P4L9"/>
<dbReference type="InterPro" id="IPR027417">
    <property type="entry name" value="P-loop_NTPase"/>
</dbReference>
<dbReference type="InterPro" id="IPR011890">
    <property type="entry name" value="SMC_prok"/>
</dbReference>
<feature type="coiled-coil region" evidence="6">
    <location>
        <begin position="908"/>
        <end position="949"/>
    </location>
</feature>
<keyword evidence="2 6" id="KW-0547">Nucleotide-binding</keyword>
<dbReference type="PANTHER" id="PTHR43977">
    <property type="entry name" value="STRUCTURAL MAINTENANCE OF CHROMOSOMES PROTEIN 3"/>
    <property type="match status" value="1"/>
</dbReference>
<feature type="coiled-coil region" evidence="6">
    <location>
        <begin position="782"/>
        <end position="858"/>
    </location>
</feature>
<feature type="coiled-coil region" evidence="6">
    <location>
        <begin position="681"/>
        <end position="732"/>
    </location>
</feature>
<keyword evidence="9" id="KW-1185">Reference proteome</keyword>
<keyword evidence="1 6" id="KW-0963">Cytoplasm</keyword>
<sequence length="1189" mass="136901">MFLKSIEVRGFKSFADKTELEFTKGVTAVIGPNGSGKSNISDAVRWVLGEQSVKSLRGAKMQDVIFAGTQFRKPVGLAQVSLILDNSDNKLQIDYSQVKITRRLYRSGESEYLINNTKCRLKDVQELFMDTGIGKEGYSIIGQGKIDAILSGHNEDRRQLLEEAAGIVKYKTRKKEAERRLNNTEENLVRINDLLSTYEERVEPLRIDKEKAEEFIELSSELKTREVNIILATLEKNENSCKENEGLLTQINEELINSKKVLENSRNELTSWTEALEQFETEYASERQKYYSQKNLNEKLNGEINLLEERIKNADQVIEKEEKEIISLNEKFNMITNEKNIQIGDLSELNLTKEKIEENKIYFDKKILELASKIELSGKKIIRITQEVEKVKEELFSKKNTYFIIEKELKDFSDKKLEITQKISNFDMSLKIKEKTKLELINKTEAIDNEIEDWKNNIEENNKRLLCEKKEKVKIEKNIDVLNREFNACEAKKNVLNNLEQQYEGYNKSVQRLMREVHKFIPEYKDKCWVLGEILKTPKNYELAIEIALGGAISNVITENEIIAKRLINTLKNKKLGRATFLPIDIVKGKRVNIVNNIKGMQGYIGIASDLVSYDKKYTNAIEYTLGRTVIADNMDNGLAIGKKGGLGFRIVTLDGEVINPGGSLTGGSIYNKNNSIIGRKREIEELNVQSEELIKKIEALKFSRGSFEKNIEALDENNLNIKDRIHSEELERVKIRTRIKGIEEEKVNLIKEVSQGKESLNVIINEIVSRKDELSSFEEKNSGLTKMLEISERNIEELKNDKTLMEEEKSKADKELTEIRITEAETVQKITNKTSEINRINIELNSINERKHDLEKEVQKSYMDKAISSKKITEDKENVKNIEEYLVKADESFKENEDKKIKIKEYIKKYSEELMSEEKNAELINRNLNKIEINKAKLESERDNVFQRLNEDFDLTLAEAKDFRNEDIDISVATKEIKVLKEKISRLGTVNLGAIEEYKEVKEKFEFMSTQRADLIDSKDELLKLIDEMTDEMRTLFKENFEIMRKNFDVTFKELFKGGSADLILSEGDELQANIEINVQPPGKKLQNISLMSGGEKVLSAIALLFAILKMKPTPFCILDEIEAALDDANVFRYAEFLKKFSENIQFIVITHRKGTMHMSDVIYGVTMEEKGVSKILSMDLNNNAIQV</sequence>